<reference evidence="1 2" key="1">
    <citation type="submission" date="2019-11" db="EMBL/GenBank/DDBJ databases">
        <title>Metabolism of dissolved organic matter in forest soils.</title>
        <authorList>
            <person name="Cyle K.T."/>
            <person name="Wilhelm R.C."/>
            <person name="Martinez C.E."/>
        </authorList>
    </citation>
    <scope>NUCLEOTIDE SEQUENCE [LARGE SCALE GENOMIC DNA]</scope>
    <source>
        <strain evidence="1 2">1N</strain>
    </source>
</reference>
<gene>
    <name evidence="1" type="ORF">GNZ12_04290</name>
</gene>
<keyword evidence="2" id="KW-1185">Reference proteome</keyword>
<dbReference type="EMBL" id="WOEY01000017">
    <property type="protein sequence ID" value="NPT40541.1"/>
    <property type="molecule type" value="Genomic_DNA"/>
</dbReference>
<protein>
    <submittedName>
        <fullName evidence="1">Uncharacterized protein</fullName>
    </submittedName>
</protein>
<sequence length="61" mass="6915">MIEIDERRGELKGERTNVLFHCSNHAHNNIVVDVIDMLMVCVADVPKETLQTMSLSSIFTL</sequence>
<accession>A0ABX2BKT0</accession>
<organism evidence="1 2">
    <name type="scientific">Paraburkholderia solitsugae</name>
    <dbReference type="NCBI Taxonomy" id="2675748"/>
    <lineage>
        <taxon>Bacteria</taxon>
        <taxon>Pseudomonadati</taxon>
        <taxon>Pseudomonadota</taxon>
        <taxon>Betaproteobacteria</taxon>
        <taxon>Burkholderiales</taxon>
        <taxon>Burkholderiaceae</taxon>
        <taxon>Paraburkholderia</taxon>
    </lineage>
</organism>
<dbReference type="RefSeq" id="WP_172309171.1">
    <property type="nucleotide sequence ID" value="NZ_WOEY01000017.1"/>
</dbReference>
<evidence type="ECO:0000313" key="2">
    <source>
        <dbReference type="Proteomes" id="UP000652198"/>
    </source>
</evidence>
<proteinExistence type="predicted"/>
<evidence type="ECO:0000313" key="1">
    <source>
        <dbReference type="EMBL" id="NPT40541.1"/>
    </source>
</evidence>
<dbReference type="Proteomes" id="UP000652198">
    <property type="component" value="Unassembled WGS sequence"/>
</dbReference>
<name>A0ABX2BKT0_9BURK</name>
<comment type="caution">
    <text evidence="1">The sequence shown here is derived from an EMBL/GenBank/DDBJ whole genome shotgun (WGS) entry which is preliminary data.</text>
</comment>